<dbReference type="EMBL" id="CP006720">
    <property type="protein sequence ID" value="AHI57988.1"/>
    <property type="molecule type" value="Genomic_DNA"/>
</dbReference>
<dbReference type="InterPro" id="IPR029058">
    <property type="entry name" value="AB_hydrolase_fold"/>
</dbReference>
<dbReference type="PANTHER" id="PTHR43358:SF4">
    <property type="entry name" value="ALPHA_BETA HYDROLASE FOLD-1 DOMAIN-CONTAINING PROTEIN"/>
    <property type="match status" value="1"/>
</dbReference>
<dbReference type="SUPFAM" id="SSF53474">
    <property type="entry name" value="alpha/beta-Hydrolases"/>
    <property type="match status" value="1"/>
</dbReference>
<accession>W0GPG2</accession>
<gene>
    <name evidence="3" type="ORF">P344_03220</name>
</gene>
<dbReference type="Proteomes" id="UP000019260">
    <property type="component" value="Chromosome"/>
</dbReference>
<dbReference type="OrthoDB" id="9776685at2"/>
<dbReference type="InterPro" id="IPR000073">
    <property type="entry name" value="AB_hydrolase_1"/>
</dbReference>
<feature type="transmembrane region" description="Helical" evidence="1">
    <location>
        <begin position="21"/>
        <end position="40"/>
    </location>
</feature>
<evidence type="ECO:0000256" key="1">
    <source>
        <dbReference type="SAM" id="Phobius"/>
    </source>
</evidence>
<dbReference type="RefSeq" id="WP_025317332.1">
    <property type="nucleotide sequence ID" value="NZ_CP002082.1"/>
</dbReference>
<feature type="domain" description="AB hydrolase-1" evidence="2">
    <location>
        <begin position="124"/>
        <end position="230"/>
    </location>
</feature>
<evidence type="ECO:0000313" key="3">
    <source>
        <dbReference type="EMBL" id="AHI57988.1"/>
    </source>
</evidence>
<dbReference type="eggNOG" id="COG1073">
    <property type="taxonomic scope" value="Bacteria"/>
</dbReference>
<sequence length="359" mass="42785">MLIVNKNPSSKVLKQGYQKFFYHWWHLIILIFLFPLVYYWSKKYCRLFFNFTQDYQRSGKLQINDKLVEFNSFEHYHADLADKKLTNFSFSPQEEQQIQELTILNHNGDELSMLILENPASNKWVIGLHGWTENKYLALRQVYYFYQQGYNILTFDSVAHGLSYGQYSAIGYLNAQNVEDVTQWLMKNYLVSEFGVIGNSMGASCASSYALNYGYQNPKLKWIISDCGFINLLVQFRYVMTYRYQKPWWLISWDLRRIFKQQLGVDIKKYNLLKEHQRIKNIPFLLFHGEQDVFVPFFMSQKFINQKLKYEFQQISELVALPILDHVEAISKGHDLYLAKIKKFLESEQELKNEITKKI</sequence>
<reference evidence="3 4" key="1">
    <citation type="submission" date="2013-09" db="EMBL/GenBank/DDBJ databases">
        <title>Complete genome sequence of Spiroplasma mirum suckling mouse cataract agent.</title>
        <authorList>
            <person name="Landry C.A."/>
            <person name="Bastian F.O."/>
            <person name="Thune R.L."/>
        </authorList>
    </citation>
    <scope>NUCLEOTIDE SEQUENCE [LARGE SCALE GENOMIC DNA]</scope>
    <source>
        <strain evidence="3 4">SMCA</strain>
    </source>
</reference>
<dbReference type="Pfam" id="PF00561">
    <property type="entry name" value="Abhydrolase_1"/>
    <property type="match status" value="1"/>
</dbReference>
<dbReference type="STRING" id="838561.P344_03220"/>
<dbReference type="HOGENOM" id="CLU_849692_0_0_14"/>
<protein>
    <recommendedName>
        <fullName evidence="2">AB hydrolase-1 domain-containing protein</fullName>
    </recommendedName>
</protein>
<dbReference type="PATRIC" id="fig|838561.3.peg.628"/>
<dbReference type="KEGG" id="smir:SMM_0546"/>
<evidence type="ECO:0000313" key="4">
    <source>
        <dbReference type="Proteomes" id="UP000019260"/>
    </source>
</evidence>
<dbReference type="Gene3D" id="3.40.50.1820">
    <property type="entry name" value="alpha/beta hydrolase"/>
    <property type="match status" value="1"/>
</dbReference>
<organism evidence="3 4">
    <name type="scientific">Spiroplasma mirum ATCC 29335</name>
    <dbReference type="NCBI Taxonomy" id="838561"/>
    <lineage>
        <taxon>Bacteria</taxon>
        <taxon>Bacillati</taxon>
        <taxon>Mycoplasmatota</taxon>
        <taxon>Mollicutes</taxon>
        <taxon>Entomoplasmatales</taxon>
        <taxon>Spiroplasmataceae</taxon>
        <taxon>Spiroplasma</taxon>
    </lineage>
</organism>
<keyword evidence="1" id="KW-1133">Transmembrane helix</keyword>
<evidence type="ECO:0000259" key="2">
    <source>
        <dbReference type="Pfam" id="PF00561"/>
    </source>
</evidence>
<proteinExistence type="predicted"/>
<dbReference type="AlphaFoldDB" id="W0GPG2"/>
<keyword evidence="4" id="KW-1185">Reference proteome</keyword>
<dbReference type="InterPro" id="IPR052920">
    <property type="entry name" value="DNA-binding_regulatory"/>
</dbReference>
<dbReference type="KEGG" id="smia:P344_03220"/>
<name>W0GPG2_9MOLU</name>
<keyword evidence="1" id="KW-0472">Membrane</keyword>
<dbReference type="PANTHER" id="PTHR43358">
    <property type="entry name" value="ALPHA/BETA-HYDROLASE"/>
    <property type="match status" value="1"/>
</dbReference>
<keyword evidence="1" id="KW-0812">Transmembrane</keyword>